<proteinExistence type="predicted"/>
<keyword evidence="3" id="KW-1185">Reference proteome</keyword>
<dbReference type="EMBL" id="CP039347">
    <property type="protein sequence ID" value="QCD87369.1"/>
    <property type="molecule type" value="Genomic_DNA"/>
</dbReference>
<feature type="region of interest" description="Disordered" evidence="1">
    <location>
        <begin position="115"/>
        <end position="138"/>
    </location>
</feature>
<evidence type="ECO:0000313" key="2">
    <source>
        <dbReference type="EMBL" id="QCD87369.1"/>
    </source>
</evidence>
<organism evidence="2 3">
    <name type="scientific">Vigna unguiculata</name>
    <name type="common">Cowpea</name>
    <dbReference type="NCBI Taxonomy" id="3917"/>
    <lineage>
        <taxon>Eukaryota</taxon>
        <taxon>Viridiplantae</taxon>
        <taxon>Streptophyta</taxon>
        <taxon>Embryophyta</taxon>
        <taxon>Tracheophyta</taxon>
        <taxon>Spermatophyta</taxon>
        <taxon>Magnoliopsida</taxon>
        <taxon>eudicotyledons</taxon>
        <taxon>Gunneridae</taxon>
        <taxon>Pentapetalae</taxon>
        <taxon>rosids</taxon>
        <taxon>fabids</taxon>
        <taxon>Fabales</taxon>
        <taxon>Fabaceae</taxon>
        <taxon>Papilionoideae</taxon>
        <taxon>50 kb inversion clade</taxon>
        <taxon>NPAAA clade</taxon>
        <taxon>indigoferoid/millettioid clade</taxon>
        <taxon>Phaseoleae</taxon>
        <taxon>Vigna</taxon>
    </lineage>
</organism>
<dbReference type="AlphaFoldDB" id="A0A4D6LFD7"/>
<name>A0A4D6LFD7_VIGUN</name>
<reference evidence="2 3" key="1">
    <citation type="submission" date="2019-04" db="EMBL/GenBank/DDBJ databases">
        <title>An improved genome assembly and genetic linkage map for asparagus bean, Vigna unguiculata ssp. sesquipedialis.</title>
        <authorList>
            <person name="Xia Q."/>
            <person name="Zhang R."/>
            <person name="Dong Y."/>
        </authorList>
    </citation>
    <scope>NUCLEOTIDE SEQUENCE [LARGE SCALE GENOMIC DNA]</scope>
    <source>
        <tissue evidence="2">Leaf</tissue>
    </source>
</reference>
<accession>A0A4D6LFD7</accession>
<protein>
    <submittedName>
        <fullName evidence="2">Uncharacterized protein</fullName>
    </submittedName>
</protein>
<feature type="region of interest" description="Disordered" evidence="1">
    <location>
        <begin position="1"/>
        <end position="24"/>
    </location>
</feature>
<evidence type="ECO:0000256" key="1">
    <source>
        <dbReference type="SAM" id="MobiDB-lite"/>
    </source>
</evidence>
<evidence type="ECO:0000313" key="3">
    <source>
        <dbReference type="Proteomes" id="UP000501690"/>
    </source>
</evidence>
<sequence length="138" mass="15875">MQKKGGFRRPLVAHTVDGGSRNRCSSKETHCHVVIVVGDHTVLHRRTPLLHTIVANERVSRFRDMKMEEMKVQANTNWKQTRNAPIVAHHGRRLLSHTATANRRVSSFRKINMEENEHGGKRKCKQTHNGSKLEKDLK</sequence>
<gene>
    <name evidence="2" type="ORF">DEO72_LG3g1903</name>
</gene>
<dbReference type="Proteomes" id="UP000501690">
    <property type="component" value="Linkage Group LG3"/>
</dbReference>